<keyword evidence="2" id="KW-1185">Reference proteome</keyword>
<gene>
    <name evidence="1" type="ORF">K443DRAFT_134370</name>
</gene>
<reference evidence="1 2" key="1">
    <citation type="submission" date="2014-04" db="EMBL/GenBank/DDBJ databases">
        <authorList>
            <consortium name="DOE Joint Genome Institute"/>
            <person name="Kuo A."/>
            <person name="Kohler A."/>
            <person name="Nagy L.G."/>
            <person name="Floudas D."/>
            <person name="Copeland A."/>
            <person name="Barry K.W."/>
            <person name="Cichocki N."/>
            <person name="Veneault-Fourrey C."/>
            <person name="LaButti K."/>
            <person name="Lindquist E.A."/>
            <person name="Lipzen A."/>
            <person name="Lundell T."/>
            <person name="Morin E."/>
            <person name="Murat C."/>
            <person name="Sun H."/>
            <person name="Tunlid A."/>
            <person name="Henrissat B."/>
            <person name="Grigoriev I.V."/>
            <person name="Hibbett D.S."/>
            <person name="Martin F."/>
            <person name="Nordberg H.P."/>
            <person name="Cantor M.N."/>
            <person name="Hua S.X."/>
        </authorList>
    </citation>
    <scope>NUCLEOTIDE SEQUENCE [LARGE SCALE GENOMIC DNA]</scope>
    <source>
        <strain evidence="1 2">LaAM-08-1</strain>
    </source>
</reference>
<evidence type="ECO:0000313" key="2">
    <source>
        <dbReference type="Proteomes" id="UP000054477"/>
    </source>
</evidence>
<evidence type="ECO:0000313" key="1">
    <source>
        <dbReference type="EMBL" id="KIJ95623.1"/>
    </source>
</evidence>
<proteinExistence type="predicted"/>
<name>A0A0C9X2Z5_9AGAR</name>
<dbReference type="Proteomes" id="UP000054477">
    <property type="component" value="Unassembled WGS sequence"/>
</dbReference>
<dbReference type="AlphaFoldDB" id="A0A0C9X2Z5"/>
<dbReference type="OrthoDB" id="10421444at2759"/>
<protein>
    <submittedName>
        <fullName evidence="1">Uncharacterized protein</fullName>
    </submittedName>
</protein>
<sequence>MLTPRRNHSISTTASDCSPAQYKSFEAPYKSFPVRSAGYQRLSFRRSQSSSRSLGLNSPNADGVAIPSLSPSVSVLYASPPPDSPASTMFGGAMFRRSSTQSNISSASTDYSRRGSAQSSLSPSASLEFWSTFRNTLAANTTDPEFHNARLVHDALVEAFPNGLPELESCALRGPADVHDYAKEIMSAFWCCRNCYPLKSFGLQVLHNSPMIKMEEVDCGEGMIADFAVTLDNLGRKCYWPMAHPRVCPCGGDV</sequence>
<accession>A0A0C9X2Z5</accession>
<dbReference type="EMBL" id="KN838749">
    <property type="protein sequence ID" value="KIJ95623.1"/>
    <property type="molecule type" value="Genomic_DNA"/>
</dbReference>
<dbReference type="HOGENOM" id="CLU_1090157_0_0_1"/>
<reference evidence="2" key="2">
    <citation type="submission" date="2015-01" db="EMBL/GenBank/DDBJ databases">
        <title>Evolutionary Origins and Diversification of the Mycorrhizal Mutualists.</title>
        <authorList>
            <consortium name="DOE Joint Genome Institute"/>
            <consortium name="Mycorrhizal Genomics Consortium"/>
            <person name="Kohler A."/>
            <person name="Kuo A."/>
            <person name="Nagy L.G."/>
            <person name="Floudas D."/>
            <person name="Copeland A."/>
            <person name="Barry K.W."/>
            <person name="Cichocki N."/>
            <person name="Veneault-Fourrey C."/>
            <person name="LaButti K."/>
            <person name="Lindquist E.A."/>
            <person name="Lipzen A."/>
            <person name="Lundell T."/>
            <person name="Morin E."/>
            <person name="Murat C."/>
            <person name="Riley R."/>
            <person name="Ohm R."/>
            <person name="Sun H."/>
            <person name="Tunlid A."/>
            <person name="Henrissat B."/>
            <person name="Grigoriev I.V."/>
            <person name="Hibbett D.S."/>
            <person name="Martin F."/>
        </authorList>
    </citation>
    <scope>NUCLEOTIDE SEQUENCE [LARGE SCALE GENOMIC DNA]</scope>
    <source>
        <strain evidence="2">LaAM-08-1</strain>
    </source>
</reference>
<organism evidence="1 2">
    <name type="scientific">Laccaria amethystina LaAM-08-1</name>
    <dbReference type="NCBI Taxonomy" id="1095629"/>
    <lineage>
        <taxon>Eukaryota</taxon>
        <taxon>Fungi</taxon>
        <taxon>Dikarya</taxon>
        <taxon>Basidiomycota</taxon>
        <taxon>Agaricomycotina</taxon>
        <taxon>Agaricomycetes</taxon>
        <taxon>Agaricomycetidae</taxon>
        <taxon>Agaricales</taxon>
        <taxon>Agaricineae</taxon>
        <taxon>Hydnangiaceae</taxon>
        <taxon>Laccaria</taxon>
    </lineage>
</organism>